<dbReference type="AlphaFoldDB" id="A0A6A5Y5M9"/>
<accession>A0A6A5Y5M9</accession>
<keyword evidence="1" id="KW-0479">Metal-binding</keyword>
<dbReference type="OrthoDB" id="19329at2759"/>
<dbReference type="PANTHER" id="PTHR13182:SF8">
    <property type="entry name" value="CYTOPLASMIC 60S SUBUNIT BIOGENESIS FACTOR ZNF622"/>
    <property type="match status" value="1"/>
</dbReference>
<dbReference type="PANTHER" id="PTHR13182">
    <property type="entry name" value="ZINC FINGER PROTEIN 622"/>
    <property type="match status" value="1"/>
</dbReference>
<keyword evidence="1" id="KW-0862">Zinc</keyword>
<sequence length="359" mass="40165">MASESRVFPCNTCNLKFESSELQRSHMRQPWHIHNLRRRVAELPALSEREYLTQSTTGQVPTIRLDNSDSDSDKQHKKRPSPEPQSSSDSIPGETTETEGESSKTVPPTQCLFCNTVSPTLDANVEHMFSTHGLFIPSQDQLSDMQSFLGYLATLVFEYHQCLYCGLERGTADGVQTHMRDKGHCMINLTPESELLEFWELSGSESEDEDAELPQSTKGEAVRLSETEWRLPSGAVINSRSDATLLRAKPGLAQTRAKGPQQRSKRDELKAIAASAEEDSQEADEKPSRGGGGSDRRVAVRGDMGLVGVSEDQRRALQVTEKKMKRREAIAKSAYRHAMEMQPRKTIYYKTENPVYQAG</sequence>
<dbReference type="GO" id="GO:0008270">
    <property type="term" value="F:zinc ion binding"/>
    <property type="evidence" value="ECO:0007669"/>
    <property type="project" value="UniProtKB-KW"/>
</dbReference>
<organism evidence="4 5">
    <name type="scientific">Aaosphaeria arxii CBS 175.79</name>
    <dbReference type="NCBI Taxonomy" id="1450172"/>
    <lineage>
        <taxon>Eukaryota</taxon>
        <taxon>Fungi</taxon>
        <taxon>Dikarya</taxon>
        <taxon>Ascomycota</taxon>
        <taxon>Pezizomycotina</taxon>
        <taxon>Dothideomycetes</taxon>
        <taxon>Pleosporomycetidae</taxon>
        <taxon>Pleosporales</taxon>
        <taxon>Pleosporales incertae sedis</taxon>
        <taxon>Aaosphaeria</taxon>
    </lineage>
</organism>
<keyword evidence="5" id="KW-1185">Reference proteome</keyword>
<dbReference type="Proteomes" id="UP000799778">
    <property type="component" value="Unassembled WGS sequence"/>
</dbReference>
<gene>
    <name evidence="4" type="ORF">BU24DRAFT_487181</name>
</gene>
<dbReference type="InterPro" id="IPR041661">
    <property type="entry name" value="ZN622/Rei1/Reh1_Znf-C2H2"/>
</dbReference>
<dbReference type="InterPro" id="IPR040025">
    <property type="entry name" value="Znf622/Rei1/Reh1"/>
</dbReference>
<dbReference type="EMBL" id="ML978066">
    <property type="protein sequence ID" value="KAF2020596.1"/>
    <property type="molecule type" value="Genomic_DNA"/>
</dbReference>
<proteinExistence type="predicted"/>
<feature type="region of interest" description="Disordered" evidence="2">
    <location>
        <begin position="202"/>
        <end position="221"/>
    </location>
</feature>
<dbReference type="InterPro" id="IPR013087">
    <property type="entry name" value="Znf_C2H2_type"/>
</dbReference>
<evidence type="ECO:0000313" key="5">
    <source>
        <dbReference type="Proteomes" id="UP000799778"/>
    </source>
</evidence>
<feature type="domain" description="C2H2-type" evidence="3">
    <location>
        <begin position="8"/>
        <end position="39"/>
    </location>
</feature>
<dbReference type="Pfam" id="PF12756">
    <property type="entry name" value="zf-C2H2_2"/>
    <property type="match status" value="1"/>
</dbReference>
<dbReference type="GO" id="GO:0042273">
    <property type="term" value="P:ribosomal large subunit biogenesis"/>
    <property type="evidence" value="ECO:0007669"/>
    <property type="project" value="TreeGrafter"/>
</dbReference>
<evidence type="ECO:0000313" key="4">
    <source>
        <dbReference type="EMBL" id="KAF2020596.1"/>
    </source>
</evidence>
<feature type="region of interest" description="Disordered" evidence="2">
    <location>
        <begin position="52"/>
        <end position="109"/>
    </location>
</feature>
<dbReference type="SUPFAM" id="SSF57667">
    <property type="entry name" value="beta-beta-alpha zinc fingers"/>
    <property type="match status" value="1"/>
</dbReference>
<evidence type="ECO:0000256" key="2">
    <source>
        <dbReference type="SAM" id="MobiDB-lite"/>
    </source>
</evidence>
<name>A0A6A5Y5M9_9PLEO</name>
<evidence type="ECO:0000259" key="3">
    <source>
        <dbReference type="PROSITE" id="PS50157"/>
    </source>
</evidence>
<dbReference type="PROSITE" id="PS50157">
    <property type="entry name" value="ZINC_FINGER_C2H2_2"/>
    <property type="match status" value="1"/>
</dbReference>
<protein>
    <recommendedName>
        <fullName evidence="3">C2H2-type domain-containing protein</fullName>
    </recommendedName>
</protein>
<dbReference type="InterPro" id="IPR036236">
    <property type="entry name" value="Znf_C2H2_sf"/>
</dbReference>
<dbReference type="GeneID" id="54290833"/>
<feature type="compositionally biased region" description="Basic and acidic residues" evidence="2">
    <location>
        <begin position="283"/>
        <end position="299"/>
    </location>
</feature>
<reference evidence="4" key="1">
    <citation type="journal article" date="2020" name="Stud. Mycol.">
        <title>101 Dothideomycetes genomes: a test case for predicting lifestyles and emergence of pathogens.</title>
        <authorList>
            <person name="Haridas S."/>
            <person name="Albert R."/>
            <person name="Binder M."/>
            <person name="Bloem J."/>
            <person name="Labutti K."/>
            <person name="Salamov A."/>
            <person name="Andreopoulos B."/>
            <person name="Baker S."/>
            <person name="Barry K."/>
            <person name="Bills G."/>
            <person name="Bluhm B."/>
            <person name="Cannon C."/>
            <person name="Castanera R."/>
            <person name="Culley D."/>
            <person name="Daum C."/>
            <person name="Ezra D."/>
            <person name="Gonzalez J."/>
            <person name="Henrissat B."/>
            <person name="Kuo A."/>
            <person name="Liang C."/>
            <person name="Lipzen A."/>
            <person name="Lutzoni F."/>
            <person name="Magnuson J."/>
            <person name="Mondo S."/>
            <person name="Nolan M."/>
            <person name="Ohm R."/>
            <person name="Pangilinan J."/>
            <person name="Park H.-J."/>
            <person name="Ramirez L."/>
            <person name="Alfaro M."/>
            <person name="Sun H."/>
            <person name="Tritt A."/>
            <person name="Yoshinaga Y."/>
            <person name="Zwiers L.-H."/>
            <person name="Turgeon B."/>
            <person name="Goodwin S."/>
            <person name="Spatafora J."/>
            <person name="Crous P."/>
            <person name="Grigoriev I."/>
        </authorList>
    </citation>
    <scope>NUCLEOTIDE SEQUENCE</scope>
    <source>
        <strain evidence="4">CBS 175.79</strain>
    </source>
</reference>
<evidence type="ECO:0000256" key="1">
    <source>
        <dbReference type="PROSITE-ProRule" id="PRU00042"/>
    </source>
</evidence>
<dbReference type="SMART" id="SM00355">
    <property type="entry name" value="ZnF_C2H2"/>
    <property type="match status" value="3"/>
</dbReference>
<dbReference type="PROSITE" id="PS00028">
    <property type="entry name" value="ZINC_FINGER_C2H2_1"/>
    <property type="match status" value="1"/>
</dbReference>
<feature type="region of interest" description="Disordered" evidence="2">
    <location>
        <begin position="247"/>
        <end position="299"/>
    </location>
</feature>
<dbReference type="RefSeq" id="XP_033388935.1">
    <property type="nucleotide sequence ID" value="XM_033533436.1"/>
</dbReference>
<keyword evidence="1" id="KW-0863">Zinc-finger</keyword>
<dbReference type="GO" id="GO:0030687">
    <property type="term" value="C:preribosome, large subunit precursor"/>
    <property type="evidence" value="ECO:0007669"/>
    <property type="project" value="TreeGrafter"/>
</dbReference>